<gene>
    <name evidence="2" type="ORF">BRADI_1g47021v3</name>
</gene>
<feature type="region of interest" description="Disordered" evidence="1">
    <location>
        <begin position="1"/>
        <end position="39"/>
    </location>
</feature>
<evidence type="ECO:0000313" key="3">
    <source>
        <dbReference type="EnsemblPlants" id="KQK19216"/>
    </source>
</evidence>
<dbReference type="EnsemblPlants" id="KQK19216">
    <property type="protein sequence ID" value="KQK19216"/>
    <property type="gene ID" value="BRADI_1g47021v3"/>
</dbReference>
<organism evidence="2">
    <name type="scientific">Brachypodium distachyon</name>
    <name type="common">Purple false brome</name>
    <name type="synonym">Trachynia distachya</name>
    <dbReference type="NCBI Taxonomy" id="15368"/>
    <lineage>
        <taxon>Eukaryota</taxon>
        <taxon>Viridiplantae</taxon>
        <taxon>Streptophyta</taxon>
        <taxon>Embryophyta</taxon>
        <taxon>Tracheophyta</taxon>
        <taxon>Spermatophyta</taxon>
        <taxon>Magnoliopsida</taxon>
        <taxon>Liliopsida</taxon>
        <taxon>Poales</taxon>
        <taxon>Poaceae</taxon>
        <taxon>BOP clade</taxon>
        <taxon>Pooideae</taxon>
        <taxon>Stipodae</taxon>
        <taxon>Brachypodieae</taxon>
        <taxon>Brachypodium</taxon>
    </lineage>
</organism>
<accession>A0A0Q3H873</accession>
<feature type="region of interest" description="Disordered" evidence="1">
    <location>
        <begin position="66"/>
        <end position="131"/>
    </location>
</feature>
<evidence type="ECO:0000256" key="1">
    <source>
        <dbReference type="SAM" id="MobiDB-lite"/>
    </source>
</evidence>
<protein>
    <submittedName>
        <fullName evidence="2 3">Uncharacterized protein</fullName>
    </submittedName>
</protein>
<feature type="compositionally biased region" description="Polar residues" evidence="1">
    <location>
        <begin position="1"/>
        <end position="17"/>
    </location>
</feature>
<dbReference type="Proteomes" id="UP000008810">
    <property type="component" value="Chromosome 1"/>
</dbReference>
<dbReference type="EMBL" id="CM000880">
    <property type="protein sequence ID" value="KQK19216.1"/>
    <property type="molecule type" value="Genomic_DNA"/>
</dbReference>
<keyword evidence="4" id="KW-1185">Reference proteome</keyword>
<feature type="compositionally biased region" description="Basic and acidic residues" evidence="1">
    <location>
        <begin position="114"/>
        <end position="131"/>
    </location>
</feature>
<reference evidence="2" key="2">
    <citation type="submission" date="2017-06" db="EMBL/GenBank/DDBJ databases">
        <title>WGS assembly of Brachypodium distachyon.</title>
        <authorList>
            <consortium name="The International Brachypodium Initiative"/>
            <person name="Lucas S."/>
            <person name="Harmon-Smith M."/>
            <person name="Lail K."/>
            <person name="Tice H."/>
            <person name="Grimwood J."/>
            <person name="Bruce D."/>
            <person name="Barry K."/>
            <person name="Shu S."/>
            <person name="Lindquist E."/>
            <person name="Wang M."/>
            <person name="Pitluck S."/>
            <person name="Vogel J.P."/>
            <person name="Garvin D.F."/>
            <person name="Mockler T.C."/>
            <person name="Schmutz J."/>
            <person name="Rokhsar D."/>
            <person name="Bevan M.W."/>
        </authorList>
    </citation>
    <scope>NUCLEOTIDE SEQUENCE</scope>
    <source>
        <strain evidence="2">Bd21</strain>
    </source>
</reference>
<reference evidence="3" key="3">
    <citation type="submission" date="2018-08" db="UniProtKB">
        <authorList>
            <consortium name="EnsemblPlants"/>
        </authorList>
    </citation>
    <scope>IDENTIFICATION</scope>
    <source>
        <strain evidence="3">cv. Bd21</strain>
    </source>
</reference>
<proteinExistence type="predicted"/>
<dbReference type="InParanoid" id="A0A0Q3H873"/>
<dbReference type="AlphaFoldDB" id="A0A0Q3H873"/>
<name>A0A0Q3H873_BRADI</name>
<dbReference type="Gramene" id="KQK19216">
    <property type="protein sequence ID" value="KQK19216"/>
    <property type="gene ID" value="BRADI_1g47021v3"/>
</dbReference>
<sequence>MKERNTSLPRDLNTSWGESPPRLLPTNDPTPYPAADASTTAPLSACTLIQSPDPARLPAALQIGAAAPSPPRYSSAAAEAFRLPRQSRSSSAAEGETGGRQVPCSACGPPRDVAVPRRSMDVTDGRKRTFS</sequence>
<reference evidence="2 3" key="1">
    <citation type="journal article" date="2010" name="Nature">
        <title>Genome sequencing and analysis of the model grass Brachypodium distachyon.</title>
        <authorList>
            <consortium name="International Brachypodium Initiative"/>
        </authorList>
    </citation>
    <scope>NUCLEOTIDE SEQUENCE [LARGE SCALE GENOMIC DNA]</scope>
    <source>
        <strain evidence="2 3">Bd21</strain>
    </source>
</reference>
<evidence type="ECO:0000313" key="2">
    <source>
        <dbReference type="EMBL" id="KQK19216.1"/>
    </source>
</evidence>
<evidence type="ECO:0000313" key="4">
    <source>
        <dbReference type="Proteomes" id="UP000008810"/>
    </source>
</evidence>